<dbReference type="InterPro" id="IPR056823">
    <property type="entry name" value="TEN-like_YD-shell"/>
</dbReference>
<dbReference type="InterPro" id="IPR050708">
    <property type="entry name" value="T6SS_VgrG/RHS"/>
</dbReference>
<dbReference type="Proteomes" id="UP001108029">
    <property type="component" value="Unassembled WGS sequence"/>
</dbReference>
<dbReference type="NCBIfam" id="TIGR01643">
    <property type="entry name" value="YD_repeat_2x"/>
    <property type="match status" value="1"/>
</dbReference>
<organism evidence="4 5">
    <name type="scientific">Streptomyces guryensis</name>
    <dbReference type="NCBI Taxonomy" id="2886947"/>
    <lineage>
        <taxon>Bacteria</taxon>
        <taxon>Bacillati</taxon>
        <taxon>Actinomycetota</taxon>
        <taxon>Actinomycetes</taxon>
        <taxon>Kitasatosporales</taxon>
        <taxon>Streptomycetaceae</taxon>
        <taxon>Streptomyces</taxon>
    </lineage>
</organism>
<evidence type="ECO:0000259" key="3">
    <source>
        <dbReference type="Pfam" id="PF25023"/>
    </source>
</evidence>
<dbReference type="NCBIfam" id="TIGR03696">
    <property type="entry name" value="Rhs_assc_core"/>
    <property type="match status" value="1"/>
</dbReference>
<keyword evidence="1" id="KW-0677">Repeat</keyword>
<evidence type="ECO:0000256" key="2">
    <source>
        <dbReference type="SAM" id="MobiDB-lite"/>
    </source>
</evidence>
<comment type="caution">
    <text evidence="4">The sequence shown here is derived from an EMBL/GenBank/DDBJ whole genome shotgun (WGS) entry which is preliminary data.</text>
</comment>
<evidence type="ECO:0000313" key="5">
    <source>
        <dbReference type="Proteomes" id="UP001108029"/>
    </source>
</evidence>
<feature type="region of interest" description="Disordered" evidence="2">
    <location>
        <begin position="1777"/>
        <end position="1802"/>
    </location>
</feature>
<dbReference type="InterPro" id="IPR031325">
    <property type="entry name" value="RHS_repeat"/>
</dbReference>
<dbReference type="Pfam" id="PF05593">
    <property type="entry name" value="RHS_repeat"/>
    <property type="match status" value="1"/>
</dbReference>
<feature type="region of interest" description="Disordered" evidence="2">
    <location>
        <begin position="69"/>
        <end position="97"/>
    </location>
</feature>
<dbReference type="InterPro" id="IPR006530">
    <property type="entry name" value="YD"/>
</dbReference>
<reference evidence="4" key="1">
    <citation type="submission" date="2021-12" db="EMBL/GenBank/DDBJ databases">
        <authorList>
            <person name="Lee J.-H."/>
            <person name="Kim S.-B."/>
        </authorList>
    </citation>
    <scope>NUCLEOTIDE SEQUENCE</scope>
    <source>
        <strain evidence="4">NR30</strain>
    </source>
</reference>
<dbReference type="Pfam" id="PF25023">
    <property type="entry name" value="TEN_YD-shell"/>
    <property type="match status" value="1"/>
</dbReference>
<sequence length="2148" mass="229537">MSSTPFRRRLPGAVVRRWLGRGALVVSLVVLPQVVVPSGYDFAAQAQTSAGRKPLEHGPDAKIDKVGVLRPGTSKAPKDKAAPAARKTRDRLKKAMWPKAGKATASVPVAKRTSVSVGGLGVKLARNAGAKVGAAEKVALSVHSRSAAKQAGVNGVLLTVALTNEASGKLRVSLDYSSFSDVYGGNFGPRLRLVTLPACALTTPQKKSCRIQRPVAGADNDATSQTVSGTVPARTTLLAAAADSSGGGGDYAATTLSPTATWEAGGSTGDFTWTYPLRVPSATAGPAPSLSLSYNSGSVDGRTAGENNQTSVIGEGFSFTESYIERKYGSCKDDGQSGKGDLCWKYANATLVLNGKAVELVNDCADKAACDSAALSQASGGSWKLKNEDGTRVEHLTGATGNGDDNTEYWKVTDASGIQYFFGKQRLPGWSDKGTTDTADDDPVTNSVWTVPVFGDDSGEPCYKSTGFADSSCNQAWRWNLDYVVDPHGNASTYWYTKETNYYSKNADTTVNGTAYTRGGYLNRIDYGLRSDLIYSKPAAQQVRLTYAERCLTSCSSLTADTKANWPDVPYDMICASGTKCTTQIGPAFFTRKRLTDITTSVWTGTGTTQRDVDTWHLDQSFPDTGDASSPSLWLESIQNTGKANTTTAAMPPVVFGGIQLSNHVEGSGPDTLRYIKWRVRTIKSETGSTITVNYSDPDCIWGSSMPANIDKNTRRCYPVKWSQSGATPVTDWFHKYVVTSVLQDDPYGHGDTNEKYYDYENAGWGYADDEGITKASNRTWSQWRGYSKVVETSGDSDGPRSKKSTLYMRGLNGEKELDGTARVEKVTDSAGTAIDDSRQYAGFVRETIVYNGTDELSGTINTPWSHKTGSHTYTWGTTDSWIVQAGETATRTKTSTGTRTVTQKTTYDPTYGMPMTVEDSGDAARTGDESCVKTSYARNTSAWLVNTVSRTETYSVPCATTPTVPDDVVSDVTTAYDGQAVGTAPTKGEITASYRVASYGAVDKKPVYQQASGATFDKLGRPLTATDALNHTVTTTYLPDDTGYGPLTSKTTTSPSPKLFTTTTEVDPAWGAATKTTDPNGNVTEWSFDALGRLKSVWKPDRSRSLGDAASIVYAYSINNDKETWVRTDALKADGKTYNSSYEIFDGLLRSRQKQVPAPDGGRVISETLYDDRGLAHITNSQVHDNNAPSGTLANTFQGSVPASTETLFDGAGRATDSIFRVYDQEKWRTKTDDQGDRTAVTAAAGGTGTLTVKDARGRITERREYGGPAPTGSDYTRTLFEYTPGGQLKKLTGPDGAVWTYGYDLRGRRTVVTDPDKGRTDTTYNDADQPLTVTSTLDGTSRTLITDYDELGRKTGTWDGVEDDAHRLTKFTYDSLAKGQPTASIRYVGGTTGKIYSQVVTGYDSLGRPKGTKTVIAATDPLVVAGAPQTFTTSTTYNIDGTVQSTSLPAVAGLAAETVTNSYNGLGMLTGTDGMTDYVQNIGYSPYGEIEETRLGTSTGAKQLQILNQYEDGTRRLFNTHTVDQTNTGYTSDVDYVYDATGNVKSVTDKANGTDTQCFAYDGYRRLTEAWTPSSNDCATALSASALGGPAPYWTSWAYKPGGLRDTQTEHKATGDTKTSYGYPPVNADGAGQPHTMTSVTVGGAAAKSYVYDEQGNTTKRYGTTGTAQSLAWDIEGELTRLTEGTKTTDYLYDANGELLIRRGPAKTVLYLAGQELHYDTDAKKFTAQRYYPAGDATAVRTEAGLTWMVDDHHGTASMTVDATTQAVTRRYTKPFGDARGTTPSAWPDDKGFLGKPADTDTGLTHIGAREYDPDTGRFLSVDPVLAPDDHESLNGYAYSNNTPVTKSDPTGLRPISGCEQGCSDGKGGYYRDYLTIGPNGKLVYHSTRTYTQTIEYQTAGGGAGSGTMTVTVRTDGGVKSARVVFKKGPDPKPKKDDGQCNACWAMGTNPNYDPNAHDIPDTGKLATWQKVVLGVAIAIDAAVVGAPVVAAAGPEIATACLANPAGCAEVVADIGTGGAAGGSMPSGAAHGGAANAANGVRLGKQLEYEADAAAASKMFTTDGDLTAETIARSHMIQEGTKMGNTHLQEYFAAHGGAEQWGKYATPRMNIPGGEGTFNIHFYQNEVTGELYYYDYKVKLGGGNRS</sequence>
<protein>
    <recommendedName>
        <fullName evidence="3">Teneurin-like YD-shell domain-containing protein</fullName>
    </recommendedName>
</protein>
<dbReference type="InterPro" id="IPR022385">
    <property type="entry name" value="Rhs_assc_core"/>
</dbReference>
<dbReference type="RefSeq" id="WP_232649471.1">
    <property type="nucleotide sequence ID" value="NZ_JAJSBI010000007.1"/>
</dbReference>
<dbReference type="PANTHER" id="PTHR32305">
    <property type="match status" value="1"/>
</dbReference>
<dbReference type="Gene3D" id="2.180.10.10">
    <property type="entry name" value="RHS repeat-associated core"/>
    <property type="match status" value="2"/>
</dbReference>
<dbReference type="EMBL" id="JAJSBI010000007">
    <property type="protein sequence ID" value="MCD9875362.1"/>
    <property type="molecule type" value="Genomic_DNA"/>
</dbReference>
<feature type="region of interest" description="Disordered" evidence="2">
    <location>
        <begin position="905"/>
        <end position="927"/>
    </location>
</feature>
<proteinExistence type="predicted"/>
<evidence type="ECO:0000313" key="4">
    <source>
        <dbReference type="EMBL" id="MCD9875362.1"/>
    </source>
</evidence>
<feature type="compositionally biased region" description="Basic residues" evidence="2">
    <location>
        <begin position="86"/>
        <end position="96"/>
    </location>
</feature>
<keyword evidence="5" id="KW-1185">Reference proteome</keyword>
<gene>
    <name evidence="4" type="ORF">LJ657_17125</name>
</gene>
<dbReference type="PANTHER" id="PTHR32305:SF17">
    <property type="entry name" value="TRNA NUCLEASE WAPA"/>
    <property type="match status" value="1"/>
</dbReference>
<name>A0A9Q3VNP3_9ACTN</name>
<evidence type="ECO:0000256" key="1">
    <source>
        <dbReference type="ARBA" id="ARBA00022737"/>
    </source>
</evidence>
<feature type="domain" description="Teneurin-like YD-shell" evidence="3">
    <location>
        <begin position="1648"/>
        <end position="1847"/>
    </location>
</feature>
<accession>A0A9Q3VNP3</accession>